<dbReference type="PANTHER" id="PTHR43751:SF1">
    <property type="entry name" value="SULFATASE ATSG-RELATED"/>
    <property type="match status" value="1"/>
</dbReference>
<feature type="compositionally biased region" description="Gly residues" evidence="3">
    <location>
        <begin position="473"/>
        <end position="482"/>
    </location>
</feature>
<proteinExistence type="inferred from homology"/>
<sequence>MRYLIFFFSFALLVADERPNVLFCMADDWGWPHASAYGDQGIQTPNFDRTAKEGILFHHTYVSSPSCTPSRNAVITGKYHWQLGPGANLWSTLPIEHESFIHLLEDAGYVIGQNRAKTWGPGKINTWAKHHGNHPAGSTYKDLDEFFTKTKALENPFFFWLATSDPHRGYKKDSGVNSGIDASKVHLFDHYPDALTVRKDVADYYYEVQRWDELVGSAIKLLEDKDLLDNTIIIMTGDHGMPFPRGKGNLYDSGVRVPFAIRWNKGIKAGLENRDFISFADIAPTLLEVCDVPVPSNMTGKSFVSLLKSEASGKLELNSRPYAIFGRERHTPAQEKPNMGGYPSRAIRTHEFLYIRNYRPELWPMGAGNGNTNKPGQWFSDCDGSPTKDYIIDNKDKDEQHRRAYELCFAKRPAQELYHLIKDSAQIHNLAKDPEYRAIMDKLDKQMQQGLLERKDPRAQDPLYSGFDTHPYFGGGGGKRKK</sequence>
<feature type="region of interest" description="Disordered" evidence="3">
    <location>
        <begin position="455"/>
        <end position="482"/>
    </location>
</feature>
<dbReference type="PROSITE" id="PS00523">
    <property type="entry name" value="SULFATASE_1"/>
    <property type="match status" value="1"/>
</dbReference>
<keyword evidence="2" id="KW-0378">Hydrolase</keyword>
<dbReference type="InterPro" id="IPR052701">
    <property type="entry name" value="GAG_Ulvan_Degrading_Sulfatases"/>
</dbReference>
<keyword evidence="6" id="KW-1185">Reference proteome</keyword>
<comment type="similarity">
    <text evidence="1">Belongs to the sulfatase family.</text>
</comment>
<dbReference type="InterPro" id="IPR017850">
    <property type="entry name" value="Alkaline_phosphatase_core_sf"/>
</dbReference>
<dbReference type="InterPro" id="IPR000917">
    <property type="entry name" value="Sulfatase_N"/>
</dbReference>
<dbReference type="CDD" id="cd16027">
    <property type="entry name" value="SGSH"/>
    <property type="match status" value="1"/>
</dbReference>
<name>A0ABY7VR40_9BACT</name>
<dbReference type="EMBL" id="CP117811">
    <property type="protein sequence ID" value="WDE95352.1"/>
    <property type="molecule type" value="Genomic_DNA"/>
</dbReference>
<dbReference type="Gene3D" id="3.40.720.10">
    <property type="entry name" value="Alkaline Phosphatase, subunit A"/>
    <property type="match status" value="1"/>
</dbReference>
<dbReference type="Pfam" id="PF00884">
    <property type="entry name" value="Sulfatase"/>
    <property type="match status" value="1"/>
</dbReference>
<evidence type="ECO:0000256" key="1">
    <source>
        <dbReference type="ARBA" id="ARBA00008779"/>
    </source>
</evidence>
<dbReference type="RefSeq" id="WP_274148832.1">
    <property type="nucleotide sequence ID" value="NZ_CP117811.1"/>
</dbReference>
<evidence type="ECO:0000256" key="3">
    <source>
        <dbReference type="SAM" id="MobiDB-lite"/>
    </source>
</evidence>
<dbReference type="InterPro" id="IPR024607">
    <property type="entry name" value="Sulfatase_CS"/>
</dbReference>
<evidence type="ECO:0000259" key="4">
    <source>
        <dbReference type="Pfam" id="PF00884"/>
    </source>
</evidence>
<dbReference type="Proteomes" id="UP001214250">
    <property type="component" value="Chromosome 1"/>
</dbReference>
<protein>
    <submittedName>
        <fullName evidence="5">Sulfatase</fullName>
    </submittedName>
</protein>
<gene>
    <name evidence="5" type="ORF">PQO03_06420</name>
</gene>
<feature type="domain" description="Sulfatase N-terminal" evidence="4">
    <location>
        <begin position="19"/>
        <end position="291"/>
    </location>
</feature>
<dbReference type="PANTHER" id="PTHR43751">
    <property type="entry name" value="SULFATASE"/>
    <property type="match status" value="1"/>
</dbReference>
<evidence type="ECO:0000256" key="2">
    <source>
        <dbReference type="ARBA" id="ARBA00022801"/>
    </source>
</evidence>
<reference evidence="5 6" key="1">
    <citation type="submission" date="2023-02" db="EMBL/GenBank/DDBJ databases">
        <title>Genome sequence of Lentisphaera profundi SAORIC-696.</title>
        <authorList>
            <person name="Kim e."/>
            <person name="Cho J.-C."/>
            <person name="Choi A."/>
            <person name="Kang I."/>
        </authorList>
    </citation>
    <scope>NUCLEOTIDE SEQUENCE [LARGE SCALE GENOMIC DNA]</scope>
    <source>
        <strain evidence="5 6">SAORIC-696</strain>
    </source>
</reference>
<dbReference type="SUPFAM" id="SSF53649">
    <property type="entry name" value="Alkaline phosphatase-like"/>
    <property type="match status" value="1"/>
</dbReference>
<evidence type="ECO:0000313" key="6">
    <source>
        <dbReference type="Proteomes" id="UP001214250"/>
    </source>
</evidence>
<evidence type="ECO:0000313" key="5">
    <source>
        <dbReference type="EMBL" id="WDE95352.1"/>
    </source>
</evidence>
<accession>A0ABY7VR40</accession>
<organism evidence="5 6">
    <name type="scientific">Lentisphaera profundi</name>
    <dbReference type="NCBI Taxonomy" id="1658616"/>
    <lineage>
        <taxon>Bacteria</taxon>
        <taxon>Pseudomonadati</taxon>
        <taxon>Lentisphaerota</taxon>
        <taxon>Lentisphaeria</taxon>
        <taxon>Lentisphaerales</taxon>
        <taxon>Lentisphaeraceae</taxon>
        <taxon>Lentisphaera</taxon>
    </lineage>
</organism>